<gene>
    <name evidence="4" type="ORF">R1flu_019726</name>
</gene>
<reference evidence="4 5" key="1">
    <citation type="submission" date="2024-09" db="EMBL/GenBank/DDBJ databases">
        <title>Chromosome-scale assembly of Riccia fluitans.</title>
        <authorList>
            <person name="Paukszto L."/>
            <person name="Sawicki J."/>
            <person name="Karawczyk K."/>
            <person name="Piernik-Szablinska J."/>
            <person name="Szczecinska M."/>
            <person name="Mazdziarz M."/>
        </authorList>
    </citation>
    <scope>NUCLEOTIDE SEQUENCE [LARGE SCALE GENOMIC DNA]</scope>
    <source>
        <strain evidence="4">Rf_01</strain>
        <tissue evidence="4">Aerial parts of the thallus</tissue>
    </source>
</reference>
<evidence type="ECO:0000313" key="5">
    <source>
        <dbReference type="Proteomes" id="UP001605036"/>
    </source>
</evidence>
<comment type="caution">
    <text evidence="4">The sequence shown here is derived from an EMBL/GenBank/DDBJ whole genome shotgun (WGS) entry which is preliminary data.</text>
</comment>
<dbReference type="AlphaFoldDB" id="A0ABD1ZJG9"/>
<dbReference type="Gene3D" id="1.25.70.10">
    <property type="entry name" value="Transcription termination factor 3, mitochondrial"/>
    <property type="match status" value="2"/>
</dbReference>
<comment type="similarity">
    <text evidence="1">Belongs to the mTERF family.</text>
</comment>
<keyword evidence="2" id="KW-0806">Transcription termination</keyword>
<dbReference type="Pfam" id="PF02536">
    <property type="entry name" value="mTERF"/>
    <property type="match status" value="2"/>
</dbReference>
<evidence type="ECO:0000256" key="2">
    <source>
        <dbReference type="ARBA" id="ARBA00022472"/>
    </source>
</evidence>
<dbReference type="EMBL" id="JBHFFA010000001">
    <property type="protein sequence ID" value="KAL2651598.1"/>
    <property type="molecule type" value="Genomic_DNA"/>
</dbReference>
<dbReference type="Proteomes" id="UP001605036">
    <property type="component" value="Unassembled WGS sequence"/>
</dbReference>
<evidence type="ECO:0000256" key="3">
    <source>
        <dbReference type="ARBA" id="ARBA00022946"/>
    </source>
</evidence>
<evidence type="ECO:0000313" key="4">
    <source>
        <dbReference type="EMBL" id="KAL2651598.1"/>
    </source>
</evidence>
<dbReference type="PANTHER" id="PTHR13068:SF210">
    <property type="match status" value="1"/>
</dbReference>
<keyword evidence="3" id="KW-0809">Transit peptide</keyword>
<accession>A0ABD1ZJG9</accession>
<proteinExistence type="inferred from homology"/>
<sequence length="582" mass="65171">MGISISRIFRDFEHPLEFAGRWDLDDRSLQKQVTLLVELQMVPMKGCRVEDVYRMIRQLGRAFCTRNSLATTPSTPRFQRGLFPLHGIANRVGVEQATFLPKLKVVTLEITFFGPCGINVHRAGTCGLYSVRTISTSSTVLGRGRVTAEHDTPQSDIGEEVKKAVAQYMEQNLGVDGGLAVEIAHKSPRYVSKLIEEMKATSQSGGDLKLAVKEVLTNSKFKGVEPYFESIGFSPEEIDRVIIYARYGLPGVIEKVNLVKSIGVKPEEIPRVVTTNPRSLSTSSRSLELKVQYLKQLGLSPDDIRKLVVSYPKALSFGLKNGRLPLVDFLSSKGVKDSEIGKVVFRCPQLVSLNVEMKLQPAIEVLETVGIRGDSLARVLVTQPSLLRRKLKRNIEYCRSLGLDEKPGVIARLLVTCPNFSEEGCKARMNYLQSLGLTKEQVVTMIRKNPAWLSFNVESSLSLKVNYLVNVMGRSVQELVTAVNFLTMSLEKRIVPRWTVLLAMEKAGLVTKTYKLSTLATWSDDYFEKRFVSRYSPVRERTRQGADSPTTHGKGSLQSLSWWLHPLQVQRSNFLSENVSKI</sequence>
<dbReference type="InterPro" id="IPR003690">
    <property type="entry name" value="MTERF"/>
</dbReference>
<dbReference type="PANTHER" id="PTHR13068">
    <property type="entry name" value="CGI-12 PROTEIN-RELATED"/>
    <property type="match status" value="1"/>
</dbReference>
<dbReference type="SMART" id="SM00733">
    <property type="entry name" value="Mterf"/>
    <property type="match status" value="7"/>
</dbReference>
<evidence type="ECO:0000256" key="1">
    <source>
        <dbReference type="ARBA" id="ARBA00007692"/>
    </source>
</evidence>
<protein>
    <submittedName>
        <fullName evidence="4">Uncharacterized protein</fullName>
    </submittedName>
</protein>
<keyword evidence="5" id="KW-1185">Reference proteome</keyword>
<dbReference type="GO" id="GO:0006353">
    <property type="term" value="P:DNA-templated transcription termination"/>
    <property type="evidence" value="ECO:0007669"/>
    <property type="project" value="UniProtKB-KW"/>
</dbReference>
<keyword evidence="2" id="KW-0804">Transcription</keyword>
<name>A0ABD1ZJG9_9MARC</name>
<organism evidence="4 5">
    <name type="scientific">Riccia fluitans</name>
    <dbReference type="NCBI Taxonomy" id="41844"/>
    <lineage>
        <taxon>Eukaryota</taxon>
        <taxon>Viridiplantae</taxon>
        <taxon>Streptophyta</taxon>
        <taxon>Embryophyta</taxon>
        <taxon>Marchantiophyta</taxon>
        <taxon>Marchantiopsida</taxon>
        <taxon>Marchantiidae</taxon>
        <taxon>Marchantiales</taxon>
        <taxon>Ricciaceae</taxon>
        <taxon>Riccia</taxon>
    </lineage>
</organism>
<dbReference type="InterPro" id="IPR038538">
    <property type="entry name" value="MTERF_sf"/>
</dbReference>
<keyword evidence="2" id="KW-0805">Transcription regulation</keyword>